<feature type="region of interest" description="Disordered" evidence="4">
    <location>
        <begin position="1"/>
        <end position="91"/>
    </location>
</feature>
<feature type="compositionally biased region" description="Low complexity" evidence="4">
    <location>
        <begin position="78"/>
        <end position="91"/>
    </location>
</feature>
<feature type="domain" description="RRM" evidence="5">
    <location>
        <begin position="290"/>
        <end position="384"/>
    </location>
</feature>
<dbReference type="SUPFAM" id="SSF54928">
    <property type="entry name" value="RNA-binding domain, RBD"/>
    <property type="match status" value="2"/>
</dbReference>
<dbReference type="FunCoup" id="A0A067MUZ1">
    <property type="interactions" value="495"/>
</dbReference>
<dbReference type="Proteomes" id="UP000027195">
    <property type="component" value="Unassembled WGS sequence"/>
</dbReference>
<feature type="compositionally biased region" description="Polar residues" evidence="4">
    <location>
        <begin position="913"/>
        <end position="934"/>
    </location>
</feature>
<dbReference type="EMBL" id="KL198032">
    <property type="protein sequence ID" value="KDQ15351.1"/>
    <property type="molecule type" value="Genomic_DNA"/>
</dbReference>
<dbReference type="Pfam" id="PF00076">
    <property type="entry name" value="RRM_1"/>
    <property type="match status" value="2"/>
</dbReference>
<dbReference type="STRING" id="930990.A0A067MUZ1"/>
<protein>
    <recommendedName>
        <fullName evidence="5">RRM domain-containing protein</fullName>
    </recommendedName>
</protein>
<dbReference type="PROSITE" id="PS50102">
    <property type="entry name" value="RRM"/>
    <property type="match status" value="2"/>
</dbReference>
<feature type="region of interest" description="Disordered" evidence="4">
    <location>
        <begin position="764"/>
        <end position="783"/>
    </location>
</feature>
<evidence type="ECO:0000256" key="3">
    <source>
        <dbReference type="PROSITE-ProRule" id="PRU00176"/>
    </source>
</evidence>
<dbReference type="InterPro" id="IPR012677">
    <property type="entry name" value="Nucleotide-bd_a/b_plait_sf"/>
</dbReference>
<sequence length="941" mass="99333">MDSHPHTQHSSAPPARSGHPENIPSTPSPFSSNPISPSDRNGTPLRAWPSRDQPLVDYFHTSHPPLSPSKLTPFPTKSSMDSSAQQSSTSALMNLAAHSVPSPPAGNAYTHHSILEQEHGISPFNESPPFTLPQAPSSQGLAASLGSTLTMGDLEPWMDEAYGLQVCALMGWEGVSITVPPVPQSESYAVPADPNNPQSRFLQPNNPGFLFLTFPSHALAAQVFSQLTPSSTNPPVTMPNSKRSFNISWPNPTTLLSALSVPTNSNGQDGTLSLNNGQQISVRTDRPHEFSIFVGDLAPETTNSDLVAVFRDPILGLRNDREPRYIRPFLSCKSAKIMMDPATGMSRGYGFVRFSDEADQQRALIEMQGLYCLSRPMRISHATAKAKALASSLPQIQTNGPALSSFNPSNPHRAMPLTPAPSVPQDLDNLSSLNAPQIRQRSVSSPVANPEYSTGASSGQGLAPSVSAPLMPQPPLQQQQQQQQQPALSTSSSASLSQPKPSEAAQTALDISPTVLAQLAQIANTTLGSDSRGRTPSDLSQGQRGEERSPAQLQYLQQQQSQARALLANIVGPNGGVLNSTDPYNTTVFVGGLSGLISEETLRSFFAPFGEIHYVKIPPGKGCGFVQFVRKADAERAIERMQGFPIGGGRVRLSWGRSQSDKAAQAAVQAAQLGLNLGALGSLNGLSLSHTAQLLQSLGMASAKAPSVLPSANGVGEGDLAGASTSASQSYGGGIGVDGAQSDAYSNGNLSAATTAVSDSHAYPGFSPFSPDPNPGSAGFQAHNVPSITLSKTAPGAYSIHDAYSTHAMVDPRFNQQHIPGYGSTQAGYGGFVPSSYPGSYSVDIQEQLLASRVSHNDVLGRRGSHPGFDELERSFSGLNVSRAPTYGSLQDAMYQPSVPRYAHDVAFDRPRSNTGYGTISANAQSPSNDSHNMSPVGRAA</sequence>
<feature type="region of interest" description="Disordered" evidence="4">
    <location>
        <begin position="913"/>
        <end position="941"/>
    </location>
</feature>
<evidence type="ECO:0000256" key="2">
    <source>
        <dbReference type="ARBA" id="ARBA00022884"/>
    </source>
</evidence>
<keyword evidence="1" id="KW-0677">Repeat</keyword>
<dbReference type="InParanoid" id="A0A067MUZ1"/>
<name>A0A067MUZ1_BOTB1</name>
<dbReference type="InterPro" id="IPR035979">
    <property type="entry name" value="RBD_domain_sf"/>
</dbReference>
<feature type="compositionally biased region" description="Low complexity" evidence="4">
    <location>
        <begin position="476"/>
        <end position="502"/>
    </location>
</feature>
<evidence type="ECO:0000313" key="7">
    <source>
        <dbReference type="Proteomes" id="UP000027195"/>
    </source>
</evidence>
<dbReference type="CDD" id="cd12346">
    <property type="entry name" value="RRM3_NGR1_NAM8_like"/>
    <property type="match status" value="1"/>
</dbReference>
<dbReference type="InterPro" id="IPR000504">
    <property type="entry name" value="RRM_dom"/>
</dbReference>
<reference evidence="7" key="1">
    <citation type="journal article" date="2014" name="Proc. Natl. Acad. Sci. U.S.A.">
        <title>Extensive sampling of basidiomycete genomes demonstrates inadequacy of the white-rot/brown-rot paradigm for wood decay fungi.</title>
        <authorList>
            <person name="Riley R."/>
            <person name="Salamov A.A."/>
            <person name="Brown D.W."/>
            <person name="Nagy L.G."/>
            <person name="Floudas D."/>
            <person name="Held B.W."/>
            <person name="Levasseur A."/>
            <person name="Lombard V."/>
            <person name="Morin E."/>
            <person name="Otillar R."/>
            <person name="Lindquist E.A."/>
            <person name="Sun H."/>
            <person name="LaButti K.M."/>
            <person name="Schmutz J."/>
            <person name="Jabbour D."/>
            <person name="Luo H."/>
            <person name="Baker S.E."/>
            <person name="Pisabarro A.G."/>
            <person name="Walton J.D."/>
            <person name="Blanchette R.A."/>
            <person name="Henrissat B."/>
            <person name="Martin F."/>
            <person name="Cullen D."/>
            <person name="Hibbett D.S."/>
            <person name="Grigoriev I.V."/>
        </authorList>
    </citation>
    <scope>NUCLEOTIDE SEQUENCE [LARGE SCALE GENOMIC DNA]</scope>
    <source>
        <strain evidence="7">FD-172 SS1</strain>
    </source>
</reference>
<feature type="region of interest" description="Disordered" evidence="4">
    <location>
        <begin position="397"/>
        <end position="505"/>
    </location>
</feature>
<dbReference type="AlphaFoldDB" id="A0A067MUZ1"/>
<dbReference type="InterPro" id="IPR050825">
    <property type="entry name" value="RBM42_RBP45_47-like"/>
</dbReference>
<evidence type="ECO:0000259" key="5">
    <source>
        <dbReference type="PROSITE" id="PS50102"/>
    </source>
</evidence>
<evidence type="ECO:0000256" key="4">
    <source>
        <dbReference type="SAM" id="MobiDB-lite"/>
    </source>
</evidence>
<gene>
    <name evidence="6" type="ORF">BOTBODRAFT_173845</name>
</gene>
<dbReference type="PANTHER" id="PTHR47640:SF10">
    <property type="entry name" value="TRNA SELENOCYSTEINE 1-ASSOCIATED PROTEIN 1-RELATED"/>
    <property type="match status" value="1"/>
</dbReference>
<feature type="region of interest" description="Disordered" evidence="4">
    <location>
        <begin position="526"/>
        <end position="551"/>
    </location>
</feature>
<evidence type="ECO:0000313" key="6">
    <source>
        <dbReference type="EMBL" id="KDQ15351.1"/>
    </source>
</evidence>
<feature type="compositionally biased region" description="Low complexity" evidence="4">
    <location>
        <begin position="24"/>
        <end position="38"/>
    </location>
</feature>
<dbReference type="HOGENOM" id="CLU_013780_0_0_1"/>
<feature type="compositionally biased region" description="Polar residues" evidence="4">
    <location>
        <begin position="428"/>
        <end position="460"/>
    </location>
</feature>
<accession>A0A067MUZ1</accession>
<keyword evidence="2 3" id="KW-0694">RNA-binding</keyword>
<proteinExistence type="predicted"/>
<dbReference type="PANTHER" id="PTHR47640">
    <property type="entry name" value="TRNA SELENOCYSTEINE 1-ASSOCIATED PROTEIN 1-RELATED-RELATED"/>
    <property type="match status" value="1"/>
</dbReference>
<dbReference type="OrthoDB" id="446113at2759"/>
<feature type="compositionally biased region" description="Polar residues" evidence="4">
    <location>
        <begin position="397"/>
        <end position="410"/>
    </location>
</feature>
<organism evidence="6 7">
    <name type="scientific">Botryobasidium botryosum (strain FD-172 SS1)</name>
    <dbReference type="NCBI Taxonomy" id="930990"/>
    <lineage>
        <taxon>Eukaryota</taxon>
        <taxon>Fungi</taxon>
        <taxon>Dikarya</taxon>
        <taxon>Basidiomycota</taxon>
        <taxon>Agaricomycotina</taxon>
        <taxon>Agaricomycetes</taxon>
        <taxon>Cantharellales</taxon>
        <taxon>Botryobasidiaceae</taxon>
        <taxon>Botryobasidium</taxon>
    </lineage>
</organism>
<dbReference type="GO" id="GO:0005829">
    <property type="term" value="C:cytosol"/>
    <property type="evidence" value="ECO:0007669"/>
    <property type="project" value="TreeGrafter"/>
</dbReference>
<dbReference type="SMART" id="SM00360">
    <property type="entry name" value="RRM"/>
    <property type="match status" value="2"/>
</dbReference>
<dbReference type="Gene3D" id="3.30.70.330">
    <property type="match status" value="2"/>
</dbReference>
<feature type="domain" description="RRM" evidence="5">
    <location>
        <begin position="586"/>
        <end position="658"/>
    </location>
</feature>
<evidence type="ECO:0000256" key="1">
    <source>
        <dbReference type="ARBA" id="ARBA00022737"/>
    </source>
</evidence>
<keyword evidence="7" id="KW-1185">Reference proteome</keyword>
<dbReference type="GO" id="GO:0003729">
    <property type="term" value="F:mRNA binding"/>
    <property type="evidence" value="ECO:0007669"/>
    <property type="project" value="InterPro"/>
</dbReference>